<sequence>MATATAVPLLSPTPNLLPSPFPAPQIYTYSIPKENDAPIGIKMEQKLQRNIVICGIHEGTPFERSGARVGQEILMINGSVTNSPRTAAALIRSTPTPGIVTLVTADPTHSSLYKHITVSPTAVRWTPVREGTLLRLGRVFEKALSSGLNEGDIVLAVHGRPVSTMDEVHRVVHAEQRDDVLLSFYVLDPTSLRDSIWRAVTQRIRASRYKELVGDTVTLRPIADTFEDRTDIFGLFIQQRLKARVVFDPDTYRMVDPWQYWSAHYLNGRIEHESAIEFHRSSYKKVLAVMREYNRILEYNLRQLEELVCQECWRVSSGMSPMMAVFATVEVDHNDDEDAIPIATATFYE</sequence>
<dbReference type="Pfam" id="PF00595">
    <property type="entry name" value="PDZ"/>
    <property type="match status" value="1"/>
</dbReference>
<dbReference type="EMBL" id="BDSP01000262">
    <property type="protein sequence ID" value="GAX27958.1"/>
    <property type="molecule type" value="Genomic_DNA"/>
</dbReference>
<keyword evidence="3" id="KW-1185">Reference proteome</keyword>
<dbReference type="InterPro" id="IPR036034">
    <property type="entry name" value="PDZ_sf"/>
</dbReference>
<dbReference type="SUPFAM" id="SSF50156">
    <property type="entry name" value="PDZ domain-like"/>
    <property type="match status" value="2"/>
</dbReference>
<dbReference type="OrthoDB" id="56832at2759"/>
<dbReference type="InterPro" id="IPR001478">
    <property type="entry name" value="PDZ"/>
</dbReference>
<dbReference type="Gene3D" id="2.30.42.10">
    <property type="match status" value="2"/>
</dbReference>
<reference evidence="2 3" key="1">
    <citation type="journal article" date="2015" name="Plant Cell">
        <title>Oil accumulation by the oleaginous diatom Fistulifera solaris as revealed by the genome and transcriptome.</title>
        <authorList>
            <person name="Tanaka T."/>
            <person name="Maeda Y."/>
            <person name="Veluchamy A."/>
            <person name="Tanaka M."/>
            <person name="Abida H."/>
            <person name="Marechal E."/>
            <person name="Bowler C."/>
            <person name="Muto M."/>
            <person name="Sunaga Y."/>
            <person name="Tanaka M."/>
            <person name="Yoshino T."/>
            <person name="Taniguchi T."/>
            <person name="Fukuda Y."/>
            <person name="Nemoto M."/>
            <person name="Matsumoto M."/>
            <person name="Wong P.S."/>
            <person name="Aburatani S."/>
            <person name="Fujibuchi W."/>
        </authorList>
    </citation>
    <scope>NUCLEOTIDE SEQUENCE [LARGE SCALE GENOMIC DNA]</scope>
    <source>
        <strain evidence="2 3">JPCC DA0580</strain>
    </source>
</reference>
<name>A0A1Z5KPU3_FISSO</name>
<feature type="domain" description="PDZ" evidence="1">
    <location>
        <begin position="28"/>
        <end position="106"/>
    </location>
</feature>
<dbReference type="AlphaFoldDB" id="A0A1Z5KPU3"/>
<evidence type="ECO:0000313" key="2">
    <source>
        <dbReference type="EMBL" id="GAX27958.1"/>
    </source>
</evidence>
<proteinExistence type="predicted"/>
<organism evidence="2 3">
    <name type="scientific">Fistulifera solaris</name>
    <name type="common">Oleaginous diatom</name>
    <dbReference type="NCBI Taxonomy" id="1519565"/>
    <lineage>
        <taxon>Eukaryota</taxon>
        <taxon>Sar</taxon>
        <taxon>Stramenopiles</taxon>
        <taxon>Ochrophyta</taxon>
        <taxon>Bacillariophyta</taxon>
        <taxon>Bacillariophyceae</taxon>
        <taxon>Bacillariophycidae</taxon>
        <taxon>Naviculales</taxon>
        <taxon>Naviculaceae</taxon>
        <taxon>Fistulifera</taxon>
    </lineage>
</organism>
<evidence type="ECO:0000313" key="3">
    <source>
        <dbReference type="Proteomes" id="UP000198406"/>
    </source>
</evidence>
<dbReference type="Proteomes" id="UP000198406">
    <property type="component" value="Unassembled WGS sequence"/>
</dbReference>
<accession>A0A1Z5KPU3</accession>
<dbReference type="InParanoid" id="A0A1Z5KPU3"/>
<evidence type="ECO:0000259" key="1">
    <source>
        <dbReference type="PROSITE" id="PS50106"/>
    </source>
</evidence>
<comment type="caution">
    <text evidence="2">The sequence shown here is derived from an EMBL/GenBank/DDBJ whole genome shotgun (WGS) entry which is preliminary data.</text>
</comment>
<gene>
    <name evidence="2" type="ORF">FisN_32Lh020</name>
</gene>
<protein>
    <recommendedName>
        <fullName evidence="1">PDZ domain-containing protein</fullName>
    </recommendedName>
</protein>
<dbReference type="PROSITE" id="PS50106">
    <property type="entry name" value="PDZ"/>
    <property type="match status" value="1"/>
</dbReference>
<dbReference type="SMART" id="SM00228">
    <property type="entry name" value="PDZ"/>
    <property type="match status" value="2"/>
</dbReference>